<sequence length="204" mass="23082">MGARTILNIYGSPWLPCPPFFTVCGPTQHPLHAMQVADFFDKGTNMWNVPLVRSTFPTSVADDILSMEISSGEDKPTWHYTNHGVYTAASGYNLALSILHSENTTLSPSPWASIWKLKLSPKIKLFTWCLLKNMLSTKEALLRRHVPNSNVHCSICNCNPESIDHVFLTCLHADHVRRLSKLPLSDHSSPPRLFDRWMEAKTRL</sequence>
<keyword evidence="2" id="KW-0695">RNA-directed DNA polymerase</keyword>
<evidence type="ECO:0000313" key="2">
    <source>
        <dbReference type="EMBL" id="WOL15047.1"/>
    </source>
</evidence>
<feature type="domain" description="Reverse transcriptase zinc-binding" evidence="1">
    <location>
        <begin position="105"/>
        <end position="175"/>
    </location>
</feature>
<dbReference type="EMBL" id="CP136896">
    <property type="protein sequence ID" value="WOL15047.1"/>
    <property type="molecule type" value="Genomic_DNA"/>
</dbReference>
<keyword evidence="2" id="KW-0808">Transferase</keyword>
<gene>
    <name evidence="2" type="ORF">Cni_G23828</name>
</gene>
<evidence type="ECO:0000259" key="1">
    <source>
        <dbReference type="Pfam" id="PF13966"/>
    </source>
</evidence>
<reference evidence="2 3" key="1">
    <citation type="submission" date="2023-10" db="EMBL/GenBank/DDBJ databases">
        <title>Chromosome-scale genome assembly provides insights into flower coloration mechanisms of Canna indica.</title>
        <authorList>
            <person name="Li C."/>
        </authorList>
    </citation>
    <scope>NUCLEOTIDE SEQUENCE [LARGE SCALE GENOMIC DNA]</scope>
    <source>
        <tissue evidence="2">Flower</tissue>
    </source>
</reference>
<keyword evidence="3" id="KW-1185">Reference proteome</keyword>
<name>A0AAQ3L108_9LILI</name>
<keyword evidence="2" id="KW-0548">Nucleotidyltransferase</keyword>
<dbReference type="AlphaFoldDB" id="A0AAQ3L108"/>
<dbReference type="Pfam" id="PF13966">
    <property type="entry name" value="zf-RVT"/>
    <property type="match status" value="1"/>
</dbReference>
<dbReference type="Proteomes" id="UP001327560">
    <property type="component" value="Chromosome 7"/>
</dbReference>
<dbReference type="GO" id="GO:0003964">
    <property type="term" value="F:RNA-directed DNA polymerase activity"/>
    <property type="evidence" value="ECO:0007669"/>
    <property type="project" value="UniProtKB-KW"/>
</dbReference>
<evidence type="ECO:0000313" key="3">
    <source>
        <dbReference type="Proteomes" id="UP001327560"/>
    </source>
</evidence>
<protein>
    <submittedName>
        <fullName evidence="2">Reverse transcriptase zinc-binding domain</fullName>
    </submittedName>
</protein>
<dbReference type="InterPro" id="IPR026960">
    <property type="entry name" value="RVT-Znf"/>
</dbReference>
<proteinExistence type="predicted"/>
<organism evidence="2 3">
    <name type="scientific">Canna indica</name>
    <name type="common">Indian-shot</name>
    <dbReference type="NCBI Taxonomy" id="4628"/>
    <lineage>
        <taxon>Eukaryota</taxon>
        <taxon>Viridiplantae</taxon>
        <taxon>Streptophyta</taxon>
        <taxon>Embryophyta</taxon>
        <taxon>Tracheophyta</taxon>
        <taxon>Spermatophyta</taxon>
        <taxon>Magnoliopsida</taxon>
        <taxon>Liliopsida</taxon>
        <taxon>Zingiberales</taxon>
        <taxon>Cannaceae</taxon>
        <taxon>Canna</taxon>
    </lineage>
</organism>
<accession>A0AAQ3L108</accession>